<keyword evidence="3" id="KW-0805">Transcription regulation</keyword>
<keyword evidence="6" id="KW-0539">Nucleus</keyword>
<keyword evidence="10" id="KW-1185">Reference proteome</keyword>
<dbReference type="SMART" id="SM00066">
    <property type="entry name" value="GAL4"/>
    <property type="match status" value="1"/>
</dbReference>
<dbReference type="InterPro" id="IPR036864">
    <property type="entry name" value="Zn2-C6_fun-type_DNA-bd_sf"/>
</dbReference>
<dbReference type="Proteomes" id="UP000326565">
    <property type="component" value="Unassembled WGS sequence"/>
</dbReference>
<dbReference type="InterPro" id="IPR001138">
    <property type="entry name" value="Zn2Cys6_DnaBD"/>
</dbReference>
<dbReference type="PROSITE" id="PS50048">
    <property type="entry name" value="ZN2_CY6_FUNGAL_2"/>
    <property type="match status" value="1"/>
</dbReference>
<keyword evidence="5" id="KW-0804">Transcription</keyword>
<accession>A0A5N5WII7</accession>
<dbReference type="GO" id="GO:0000981">
    <property type="term" value="F:DNA-binding transcription factor activity, RNA polymerase II-specific"/>
    <property type="evidence" value="ECO:0007669"/>
    <property type="project" value="InterPro"/>
</dbReference>
<dbReference type="Gene3D" id="4.10.240.10">
    <property type="entry name" value="Zn(2)-C6 fungal-type DNA-binding domain"/>
    <property type="match status" value="1"/>
</dbReference>
<dbReference type="GO" id="GO:0009410">
    <property type="term" value="P:response to xenobiotic stimulus"/>
    <property type="evidence" value="ECO:0007669"/>
    <property type="project" value="TreeGrafter"/>
</dbReference>
<feature type="domain" description="Zn(2)-C6 fungal-type" evidence="8">
    <location>
        <begin position="16"/>
        <end position="45"/>
    </location>
</feature>
<dbReference type="GO" id="GO:0008270">
    <property type="term" value="F:zinc ion binding"/>
    <property type="evidence" value="ECO:0007669"/>
    <property type="project" value="InterPro"/>
</dbReference>
<dbReference type="CDD" id="cd12148">
    <property type="entry name" value="fungal_TF_MHR"/>
    <property type="match status" value="1"/>
</dbReference>
<evidence type="ECO:0000256" key="1">
    <source>
        <dbReference type="ARBA" id="ARBA00022723"/>
    </source>
</evidence>
<evidence type="ECO:0000313" key="9">
    <source>
        <dbReference type="EMBL" id="KAB8068351.1"/>
    </source>
</evidence>
<dbReference type="PANTHER" id="PTHR31779:SF5">
    <property type="entry name" value="ZN(II)2CYS6 TRANSCRIPTION FACTOR (EUROFUNG)"/>
    <property type="match status" value="1"/>
</dbReference>
<feature type="non-terminal residue" evidence="9">
    <location>
        <position position="1"/>
    </location>
</feature>
<organism evidence="9 10">
    <name type="scientific">Aspergillus leporis</name>
    <dbReference type="NCBI Taxonomy" id="41062"/>
    <lineage>
        <taxon>Eukaryota</taxon>
        <taxon>Fungi</taxon>
        <taxon>Dikarya</taxon>
        <taxon>Ascomycota</taxon>
        <taxon>Pezizomycotina</taxon>
        <taxon>Eurotiomycetes</taxon>
        <taxon>Eurotiomycetidae</taxon>
        <taxon>Eurotiales</taxon>
        <taxon>Aspergillaceae</taxon>
        <taxon>Aspergillus</taxon>
        <taxon>Aspergillus subgen. Circumdati</taxon>
    </lineage>
</organism>
<dbReference type="PANTHER" id="PTHR31779">
    <property type="entry name" value="2-NITROPROPANE DIOXYGENASE FAMILY, PUTATIVE (AFU_ORTHOLOGUE AFUA_2G17430)-RELATED"/>
    <property type="match status" value="1"/>
</dbReference>
<reference evidence="9 10" key="1">
    <citation type="submission" date="2019-04" db="EMBL/GenBank/DDBJ databases">
        <title>Friends and foes A comparative genomics study of 23 Aspergillus species from section Flavi.</title>
        <authorList>
            <consortium name="DOE Joint Genome Institute"/>
            <person name="Kjaerbolling I."/>
            <person name="Vesth T."/>
            <person name="Frisvad J.C."/>
            <person name="Nybo J.L."/>
            <person name="Theobald S."/>
            <person name="Kildgaard S."/>
            <person name="Isbrandt T."/>
            <person name="Kuo A."/>
            <person name="Sato A."/>
            <person name="Lyhne E.K."/>
            <person name="Kogle M.E."/>
            <person name="Wiebenga A."/>
            <person name="Kun R.S."/>
            <person name="Lubbers R.J."/>
            <person name="Makela M.R."/>
            <person name="Barry K."/>
            <person name="Chovatia M."/>
            <person name="Clum A."/>
            <person name="Daum C."/>
            <person name="Haridas S."/>
            <person name="He G."/>
            <person name="LaButti K."/>
            <person name="Lipzen A."/>
            <person name="Mondo S."/>
            <person name="Riley R."/>
            <person name="Salamov A."/>
            <person name="Simmons B.A."/>
            <person name="Magnuson J.K."/>
            <person name="Henrissat B."/>
            <person name="Mortensen U.H."/>
            <person name="Larsen T.O."/>
            <person name="Devries R.P."/>
            <person name="Grigoriev I.V."/>
            <person name="Machida M."/>
            <person name="Baker S.E."/>
            <person name="Andersen M.R."/>
        </authorList>
    </citation>
    <scope>NUCLEOTIDE SEQUENCE [LARGE SCALE GENOMIC DNA]</scope>
    <source>
        <strain evidence="9 10">CBS 151.66</strain>
    </source>
</reference>
<dbReference type="GO" id="GO:0003677">
    <property type="term" value="F:DNA binding"/>
    <property type="evidence" value="ECO:0007669"/>
    <property type="project" value="UniProtKB-KW"/>
</dbReference>
<feature type="compositionally biased region" description="Basic and acidic residues" evidence="7">
    <location>
        <begin position="52"/>
        <end position="62"/>
    </location>
</feature>
<proteinExistence type="predicted"/>
<keyword evidence="1" id="KW-0479">Metal-binding</keyword>
<dbReference type="EMBL" id="ML732398">
    <property type="protein sequence ID" value="KAB8068351.1"/>
    <property type="molecule type" value="Genomic_DNA"/>
</dbReference>
<dbReference type="InterPro" id="IPR052478">
    <property type="entry name" value="Metabolite_Synth_Reg"/>
</dbReference>
<keyword evidence="2" id="KW-0862">Zinc</keyword>
<evidence type="ECO:0000256" key="7">
    <source>
        <dbReference type="SAM" id="MobiDB-lite"/>
    </source>
</evidence>
<dbReference type="CDD" id="cd00067">
    <property type="entry name" value="GAL4"/>
    <property type="match status" value="1"/>
</dbReference>
<evidence type="ECO:0000256" key="3">
    <source>
        <dbReference type="ARBA" id="ARBA00023015"/>
    </source>
</evidence>
<feature type="region of interest" description="Disordered" evidence="7">
    <location>
        <begin position="52"/>
        <end position="94"/>
    </location>
</feature>
<evidence type="ECO:0000313" key="10">
    <source>
        <dbReference type="Proteomes" id="UP000326565"/>
    </source>
</evidence>
<gene>
    <name evidence="9" type="ORF">BDV29DRAFT_184670</name>
</gene>
<dbReference type="PROSITE" id="PS00463">
    <property type="entry name" value="ZN2_CY6_FUNGAL_1"/>
    <property type="match status" value="1"/>
</dbReference>
<evidence type="ECO:0000256" key="5">
    <source>
        <dbReference type="ARBA" id="ARBA00023163"/>
    </source>
</evidence>
<sequence length="569" mass="62852">MSHSIGQYRRKRSRVACEPCRERKRRCNGGTPCSTCSSWGYDCYYHHIQPRSRQEPSRRVSDSAEITPETARVTRKAPYTPQPATPNPSTSGFAQSLDANSGAAFVRKIGLKIDPTNAPKLNLFSWNVGSRQLSSGVSTVSALPIVDIISLENMKTLATAYFAKVDPCYGFIDSRVFFDRLNARWRSPTVSNRYDGVLAGVAALGSLFSHRSINITEVHLVESARSLLDRYMDFGVPSVDFVTAWTLRVVYLRMTATPYPTWIASSTLMHLIEAANLHKEPSPETGVSSGSQCDPDIRRRLVGVAQHLNLWISYDLGLSRVSCFSDPLVLPSPKAGDYTVELLGLLPASASLGPEHTQNDKDLELLLLQTLEGAHSEPPSVLAQCNLVLCLVRRISMTNLTTSSGSMDQLLKLFKRSLCAIRNMMLTCCPWHHAANVPFHMISVLLEMDTSAALGLLSDAMETLKFVAATYDTDTMREAYSTARLLVLLYQRRRCEDATLLSGILERHQLSEPQSPPQPAAPTSEELSWVEGLVADMPAFRGVDLYHFLQADLTRASQGSYGVGEVFSP</sequence>
<evidence type="ECO:0000256" key="6">
    <source>
        <dbReference type="ARBA" id="ARBA00023242"/>
    </source>
</evidence>
<dbReference type="OrthoDB" id="9986881at2759"/>
<evidence type="ECO:0000256" key="2">
    <source>
        <dbReference type="ARBA" id="ARBA00022833"/>
    </source>
</evidence>
<evidence type="ECO:0000256" key="4">
    <source>
        <dbReference type="ARBA" id="ARBA00023125"/>
    </source>
</evidence>
<dbReference type="GO" id="GO:0009893">
    <property type="term" value="P:positive regulation of metabolic process"/>
    <property type="evidence" value="ECO:0007669"/>
    <property type="project" value="UniProtKB-ARBA"/>
</dbReference>
<dbReference type="SUPFAM" id="SSF57701">
    <property type="entry name" value="Zn2/Cys6 DNA-binding domain"/>
    <property type="match status" value="1"/>
</dbReference>
<keyword evidence="4" id="KW-0238">DNA-binding</keyword>
<dbReference type="AlphaFoldDB" id="A0A5N5WII7"/>
<name>A0A5N5WII7_9EURO</name>
<dbReference type="Pfam" id="PF00172">
    <property type="entry name" value="Zn_clus"/>
    <property type="match status" value="1"/>
</dbReference>
<evidence type="ECO:0000259" key="8">
    <source>
        <dbReference type="PROSITE" id="PS50048"/>
    </source>
</evidence>
<protein>
    <recommendedName>
        <fullName evidence="8">Zn(2)-C6 fungal-type domain-containing protein</fullName>
    </recommendedName>
</protein>